<evidence type="ECO:0000256" key="1">
    <source>
        <dbReference type="ARBA" id="ARBA00008668"/>
    </source>
</evidence>
<organism evidence="2 3">
    <name type="scientific">Thalictrum thalictroides</name>
    <name type="common">Rue-anemone</name>
    <name type="synonym">Anemone thalictroides</name>
    <dbReference type="NCBI Taxonomy" id="46969"/>
    <lineage>
        <taxon>Eukaryota</taxon>
        <taxon>Viridiplantae</taxon>
        <taxon>Streptophyta</taxon>
        <taxon>Embryophyta</taxon>
        <taxon>Tracheophyta</taxon>
        <taxon>Spermatophyta</taxon>
        <taxon>Magnoliopsida</taxon>
        <taxon>Ranunculales</taxon>
        <taxon>Ranunculaceae</taxon>
        <taxon>Thalictroideae</taxon>
        <taxon>Thalictrum</taxon>
    </lineage>
</organism>
<accession>A0A7J6WNN4</accession>
<gene>
    <name evidence="2" type="ORF">FRX31_011879</name>
</gene>
<dbReference type="OrthoDB" id="1600564at2759"/>
<protein>
    <recommendedName>
        <fullName evidence="4">GDSL esterase/lipase</fullName>
    </recommendedName>
</protein>
<evidence type="ECO:0000313" key="3">
    <source>
        <dbReference type="Proteomes" id="UP000554482"/>
    </source>
</evidence>
<evidence type="ECO:0000313" key="2">
    <source>
        <dbReference type="EMBL" id="KAF5198537.1"/>
    </source>
</evidence>
<comment type="similarity">
    <text evidence="1">Belongs to the 'GDSL' lipolytic enzyme family.</text>
</comment>
<reference evidence="2 3" key="1">
    <citation type="submission" date="2020-06" db="EMBL/GenBank/DDBJ databases">
        <title>Transcriptomic and genomic resources for Thalictrum thalictroides and T. hernandezii: Facilitating candidate gene discovery in an emerging model plant lineage.</title>
        <authorList>
            <person name="Arias T."/>
            <person name="Riano-Pachon D.M."/>
            <person name="Di Stilio V.S."/>
        </authorList>
    </citation>
    <scope>NUCLEOTIDE SEQUENCE [LARGE SCALE GENOMIC DNA]</scope>
    <source>
        <strain evidence="3">cv. WT478/WT964</strain>
        <tissue evidence="2">Leaves</tissue>
    </source>
</reference>
<evidence type="ECO:0008006" key="4">
    <source>
        <dbReference type="Google" id="ProtNLM"/>
    </source>
</evidence>
<dbReference type="AlphaFoldDB" id="A0A7J6WNN4"/>
<proteinExistence type="inferred from homology"/>
<name>A0A7J6WNN4_THATH</name>
<sequence>MGEIGGNDYNNAFFQGDTNLRAFSRPSNNQCCQRSDSCWGCSDSCTRELSNWLHTNLSFQISDWYMKCLSALNGFARYHNDYLHGALAELRREFPNVIILYGDYYNAFESVLRCAPALGV</sequence>
<keyword evidence="3" id="KW-1185">Reference proteome</keyword>
<dbReference type="PANTHER" id="PTHR22835">
    <property type="entry name" value="ZINC FINGER FYVE DOMAIN CONTAINING PROTEIN"/>
    <property type="match status" value="1"/>
</dbReference>
<comment type="caution">
    <text evidence="2">The sequence shown here is derived from an EMBL/GenBank/DDBJ whole genome shotgun (WGS) entry which is preliminary data.</text>
</comment>
<dbReference type="EMBL" id="JABWDY010013143">
    <property type="protein sequence ID" value="KAF5198537.1"/>
    <property type="molecule type" value="Genomic_DNA"/>
</dbReference>
<dbReference type="PANTHER" id="PTHR22835:SF517">
    <property type="entry name" value="GDSL-LIKE LIPASE_ACYLHYDROLASE FAMILY PROTEIN, EXPRESSED"/>
    <property type="match status" value="1"/>
</dbReference>
<dbReference type="Proteomes" id="UP000554482">
    <property type="component" value="Unassembled WGS sequence"/>
</dbReference>